<dbReference type="GO" id="GO:0071555">
    <property type="term" value="P:cell wall organization"/>
    <property type="evidence" value="ECO:0007669"/>
    <property type="project" value="UniProtKB-UniRule"/>
</dbReference>
<evidence type="ECO:0000256" key="9">
    <source>
        <dbReference type="PROSITE-ProRule" id="PRU01373"/>
    </source>
</evidence>
<keyword evidence="5" id="KW-0378">Hydrolase</keyword>
<protein>
    <submittedName>
        <fullName evidence="12">L,D-transpeptidase</fullName>
    </submittedName>
</protein>
<evidence type="ECO:0000256" key="7">
    <source>
        <dbReference type="ARBA" id="ARBA00022984"/>
    </source>
</evidence>
<dbReference type="Pfam" id="PF03734">
    <property type="entry name" value="YkuD"/>
    <property type="match status" value="1"/>
</dbReference>
<organism evidence="12 13">
    <name type="scientific">Kumtagia ephedrae</name>
    <dbReference type="NCBI Taxonomy" id="2116701"/>
    <lineage>
        <taxon>Bacteria</taxon>
        <taxon>Pseudomonadati</taxon>
        <taxon>Pseudomonadota</taxon>
        <taxon>Alphaproteobacteria</taxon>
        <taxon>Hyphomicrobiales</taxon>
        <taxon>Phyllobacteriaceae</taxon>
        <taxon>Kumtagia</taxon>
    </lineage>
</organism>
<evidence type="ECO:0000256" key="8">
    <source>
        <dbReference type="ARBA" id="ARBA00023316"/>
    </source>
</evidence>
<keyword evidence="6 9" id="KW-0133">Cell shape</keyword>
<evidence type="ECO:0000256" key="3">
    <source>
        <dbReference type="ARBA" id="ARBA00022676"/>
    </source>
</evidence>
<dbReference type="GO" id="GO:0016757">
    <property type="term" value="F:glycosyltransferase activity"/>
    <property type="evidence" value="ECO:0007669"/>
    <property type="project" value="UniProtKB-KW"/>
</dbReference>
<dbReference type="RefSeq" id="WP_106772826.1">
    <property type="nucleotide sequence ID" value="NZ_PXYK01000012.1"/>
</dbReference>
<dbReference type="GO" id="GO:0071972">
    <property type="term" value="F:peptidoglycan L,D-transpeptidase activity"/>
    <property type="evidence" value="ECO:0007669"/>
    <property type="project" value="TreeGrafter"/>
</dbReference>
<dbReference type="UniPathway" id="UPA00219"/>
<keyword evidence="4" id="KW-0808">Transferase</keyword>
<dbReference type="PROSITE" id="PS52029">
    <property type="entry name" value="LD_TPASE"/>
    <property type="match status" value="1"/>
</dbReference>
<dbReference type="FunFam" id="2.40.440.10:FF:000002">
    <property type="entry name" value="L,D-transpeptidase ErfK/SrfK"/>
    <property type="match status" value="1"/>
</dbReference>
<keyword evidence="3" id="KW-0328">Glycosyltransferase</keyword>
<dbReference type="InterPro" id="IPR005490">
    <property type="entry name" value="LD_TPept_cat_dom"/>
</dbReference>
<dbReference type="SUPFAM" id="SSF141523">
    <property type="entry name" value="L,D-transpeptidase catalytic domain-like"/>
    <property type="match status" value="1"/>
</dbReference>
<dbReference type="GO" id="GO:0005576">
    <property type="term" value="C:extracellular region"/>
    <property type="evidence" value="ECO:0007669"/>
    <property type="project" value="TreeGrafter"/>
</dbReference>
<evidence type="ECO:0000256" key="4">
    <source>
        <dbReference type="ARBA" id="ARBA00022679"/>
    </source>
</evidence>
<feature type="signal peptide" evidence="10">
    <location>
        <begin position="1"/>
        <end position="19"/>
    </location>
</feature>
<feature type="active site" description="Proton donor/acceptor" evidence="9">
    <location>
        <position position="167"/>
    </location>
</feature>
<dbReference type="GO" id="GO:0018104">
    <property type="term" value="P:peptidoglycan-protein cross-linking"/>
    <property type="evidence" value="ECO:0007669"/>
    <property type="project" value="TreeGrafter"/>
</dbReference>
<evidence type="ECO:0000256" key="10">
    <source>
        <dbReference type="SAM" id="SignalP"/>
    </source>
</evidence>
<evidence type="ECO:0000256" key="6">
    <source>
        <dbReference type="ARBA" id="ARBA00022960"/>
    </source>
</evidence>
<comment type="similarity">
    <text evidence="2">Belongs to the YkuD family.</text>
</comment>
<feature type="active site" description="Nucleophile" evidence="9">
    <location>
        <position position="183"/>
    </location>
</feature>
<dbReference type="Gene3D" id="2.40.440.10">
    <property type="entry name" value="L,D-transpeptidase catalytic domain-like"/>
    <property type="match status" value="1"/>
</dbReference>
<reference evidence="12 13" key="1">
    <citation type="submission" date="2018-03" db="EMBL/GenBank/DDBJ databases">
        <title>The draft genome of Mesorhizobium sp. 6GN-30.</title>
        <authorList>
            <person name="Liu L."/>
            <person name="Li L."/>
            <person name="Wang T."/>
            <person name="Zhang X."/>
            <person name="Liang L."/>
        </authorList>
    </citation>
    <scope>NUCLEOTIDE SEQUENCE [LARGE SCALE GENOMIC DNA]</scope>
    <source>
        <strain evidence="12 13">6GN30</strain>
    </source>
</reference>
<comment type="caution">
    <text evidence="12">The sequence shown here is derived from an EMBL/GenBank/DDBJ whole genome shotgun (WGS) entry which is preliminary data.</text>
</comment>
<name>A0A2P7S9I0_9HYPH</name>
<evidence type="ECO:0000256" key="2">
    <source>
        <dbReference type="ARBA" id="ARBA00005992"/>
    </source>
</evidence>
<dbReference type="InterPro" id="IPR038063">
    <property type="entry name" value="Transpep_catalytic_dom"/>
</dbReference>
<evidence type="ECO:0000313" key="13">
    <source>
        <dbReference type="Proteomes" id="UP000241229"/>
    </source>
</evidence>
<dbReference type="OrthoDB" id="8478453at2"/>
<dbReference type="CDD" id="cd16913">
    <property type="entry name" value="YkuD_like"/>
    <property type="match status" value="1"/>
</dbReference>
<keyword evidence="13" id="KW-1185">Reference proteome</keyword>
<keyword evidence="8 9" id="KW-0961">Cell wall biogenesis/degradation</keyword>
<dbReference type="PANTHER" id="PTHR30582">
    <property type="entry name" value="L,D-TRANSPEPTIDASE"/>
    <property type="match status" value="1"/>
</dbReference>
<keyword evidence="7 9" id="KW-0573">Peptidoglycan synthesis</keyword>
<keyword evidence="10" id="KW-0732">Signal</keyword>
<comment type="pathway">
    <text evidence="1 9">Cell wall biogenesis; peptidoglycan biosynthesis.</text>
</comment>
<dbReference type="AlphaFoldDB" id="A0A2P7S9I0"/>
<gene>
    <name evidence="12" type="ORF">C7I84_14070</name>
</gene>
<dbReference type="PANTHER" id="PTHR30582:SF24">
    <property type="entry name" value="L,D-TRANSPEPTIDASE ERFK_SRFK-RELATED"/>
    <property type="match status" value="1"/>
</dbReference>
<dbReference type="EMBL" id="PXYK01000012">
    <property type="protein sequence ID" value="PSJ59142.1"/>
    <property type="molecule type" value="Genomic_DNA"/>
</dbReference>
<dbReference type="Proteomes" id="UP000241229">
    <property type="component" value="Unassembled WGS sequence"/>
</dbReference>
<evidence type="ECO:0000313" key="12">
    <source>
        <dbReference type="EMBL" id="PSJ59142.1"/>
    </source>
</evidence>
<accession>A0A2P7S9I0</accession>
<proteinExistence type="inferred from homology"/>
<dbReference type="InterPro" id="IPR050979">
    <property type="entry name" value="LD-transpeptidase"/>
</dbReference>
<dbReference type="GO" id="GO:0008360">
    <property type="term" value="P:regulation of cell shape"/>
    <property type="evidence" value="ECO:0007669"/>
    <property type="project" value="UniProtKB-UniRule"/>
</dbReference>
<dbReference type="PROSITE" id="PS51257">
    <property type="entry name" value="PROKAR_LIPOPROTEIN"/>
    <property type="match status" value="1"/>
</dbReference>
<evidence type="ECO:0000259" key="11">
    <source>
        <dbReference type="PROSITE" id="PS52029"/>
    </source>
</evidence>
<evidence type="ECO:0000256" key="1">
    <source>
        <dbReference type="ARBA" id="ARBA00004752"/>
    </source>
</evidence>
<evidence type="ECO:0000256" key="5">
    <source>
        <dbReference type="ARBA" id="ARBA00022801"/>
    </source>
</evidence>
<feature type="chain" id="PRO_5015165709" evidence="10">
    <location>
        <begin position="20"/>
        <end position="207"/>
    </location>
</feature>
<sequence length="207" mass="22761">MRLKALTVVAGLAVATALSGCTSVGLGSFQIFTADYGSRTDAGYRIPPIPITKVPRQYHRQIVSYRTDEAPGTIIVDTGAKFLYFVLPEGRAVRYGIGVGREGFEWSGTARVGAKREWPVWTPPPEMIRRQPQLAKWRNGQPPGPTNALGARALYLFNKGDTGYRLHGTPEWWSIGKAMSSGCVRLLNQDIIDLYNRAQVGAKVIVK</sequence>
<feature type="domain" description="L,D-TPase catalytic" evidence="11">
    <location>
        <begin position="72"/>
        <end position="207"/>
    </location>
</feature>